<dbReference type="AlphaFoldDB" id="A0AAV7DI75"/>
<evidence type="ECO:0000256" key="8">
    <source>
        <dbReference type="ARBA" id="ARBA00022597"/>
    </source>
</evidence>
<evidence type="ECO:0000256" key="13">
    <source>
        <dbReference type="ARBA" id="ARBA00031099"/>
    </source>
</evidence>
<dbReference type="PANTHER" id="PTHR23503:SF54">
    <property type="entry name" value="MAJOR FACILITATOR SUPERFAMILY (MFS) PROFILE DOMAIN-CONTAINING PROTEIN"/>
    <property type="match status" value="1"/>
</dbReference>
<evidence type="ECO:0000256" key="12">
    <source>
        <dbReference type="ARBA" id="ARBA00029961"/>
    </source>
</evidence>
<sequence>MLIFVLGIGGTFQYGFQISLMNSPSQFVKRFINDTWIQRYYLPITDNSLRLLWSFIVSSFCIGGLLGSLGSGYLSSKYGKKRCQLCSDLIPIAAALLMGLSATAQSFEMILIARFLYGINAGFGLNIHSQYAGEIADKKMRGFTNTTIGIFVTIGKLTGQILGLREILGTESQWPLLLAFSGIWALAQLVTLPFFPETPQYLLMEKEDKEGCIKALKQLWGDRDHKKEIDEMIQEQATRRSGQSLTIMQLLRDPSMRWQLYILVALTTALQLCGINAVYFYAAEVFRAAGFPDKQIPYLTLGVGVCESTSAIMCGLVIDHFGRRLILLVGYSSMILSLGLLTLTISLQGHFLWMPYCSVIILFIYTISFGTGASGTTMTIILEIFPQEARAAAMVIVGVINWMGLTIIGFIFPFVVATMEQFCFLVFLIITAICGAFLYFYLPETKGKYWLQIREDFNKYNFRSQDCIEDQPSAYVISTKF</sequence>
<feature type="domain" description="Major facilitator superfamily (MFS) profile" evidence="16">
    <location>
        <begin position="3"/>
        <end position="446"/>
    </location>
</feature>
<keyword evidence="10 15" id="KW-1133">Transmembrane helix</keyword>
<dbReference type="GO" id="GO:0042383">
    <property type="term" value="C:sarcolemma"/>
    <property type="evidence" value="ECO:0007669"/>
    <property type="project" value="UniProtKB-SubCell"/>
</dbReference>
<organism evidence="17 18">
    <name type="scientific">Engystomops pustulosus</name>
    <name type="common">Tungara frog</name>
    <name type="synonym">Physalaemus pustulosus</name>
    <dbReference type="NCBI Taxonomy" id="76066"/>
    <lineage>
        <taxon>Eukaryota</taxon>
        <taxon>Metazoa</taxon>
        <taxon>Chordata</taxon>
        <taxon>Craniata</taxon>
        <taxon>Vertebrata</taxon>
        <taxon>Euteleostomi</taxon>
        <taxon>Amphibia</taxon>
        <taxon>Batrachia</taxon>
        <taxon>Anura</taxon>
        <taxon>Neobatrachia</taxon>
        <taxon>Hyloidea</taxon>
        <taxon>Leptodactylidae</taxon>
        <taxon>Leiuperinae</taxon>
        <taxon>Engystomops</taxon>
    </lineage>
</organism>
<accession>A0AAV7DI75</accession>
<dbReference type="PROSITE" id="PS00217">
    <property type="entry name" value="SUGAR_TRANSPORT_2"/>
    <property type="match status" value="1"/>
</dbReference>
<dbReference type="GO" id="GO:0005353">
    <property type="term" value="F:fructose transmembrane transporter activity"/>
    <property type="evidence" value="ECO:0007669"/>
    <property type="project" value="UniProtKB-ARBA"/>
</dbReference>
<dbReference type="SUPFAM" id="SSF103473">
    <property type="entry name" value="MFS general substrate transporter"/>
    <property type="match status" value="1"/>
</dbReference>
<dbReference type="EMBL" id="WNYA01000001">
    <property type="protein sequence ID" value="KAG8597204.1"/>
    <property type="molecule type" value="Genomic_DNA"/>
</dbReference>
<evidence type="ECO:0000259" key="16">
    <source>
        <dbReference type="PROSITE" id="PS50850"/>
    </source>
</evidence>
<evidence type="ECO:0000256" key="15">
    <source>
        <dbReference type="SAM" id="Phobius"/>
    </source>
</evidence>
<keyword evidence="7" id="KW-1003">Cell membrane</keyword>
<comment type="similarity">
    <text evidence="4">Belongs to the major facilitator superfamily. Sugar transporter (TC 2.A.1.1) family. Glucose transporter subfamily.</text>
</comment>
<evidence type="ECO:0000256" key="3">
    <source>
        <dbReference type="ARBA" id="ARBA00004651"/>
    </source>
</evidence>
<dbReference type="PROSITE" id="PS50850">
    <property type="entry name" value="MFS"/>
    <property type="match status" value="1"/>
</dbReference>
<dbReference type="InterPro" id="IPR020846">
    <property type="entry name" value="MFS_dom"/>
</dbReference>
<evidence type="ECO:0000256" key="1">
    <source>
        <dbReference type="ARBA" id="ARBA00000590"/>
    </source>
</evidence>
<keyword evidence="11 15" id="KW-0472">Membrane</keyword>
<keyword evidence="18" id="KW-1185">Reference proteome</keyword>
<dbReference type="PANTHER" id="PTHR23503">
    <property type="entry name" value="SOLUTE CARRIER FAMILY 2"/>
    <property type="match status" value="1"/>
</dbReference>
<dbReference type="InterPro" id="IPR045263">
    <property type="entry name" value="GLUT"/>
</dbReference>
<dbReference type="Gene3D" id="1.20.1250.20">
    <property type="entry name" value="MFS general substrate transporter like domains"/>
    <property type="match status" value="1"/>
</dbReference>
<feature type="transmembrane region" description="Helical" evidence="15">
    <location>
        <begin position="85"/>
        <end position="103"/>
    </location>
</feature>
<dbReference type="GO" id="GO:1990539">
    <property type="term" value="P:fructose import across plasma membrane"/>
    <property type="evidence" value="ECO:0007669"/>
    <property type="project" value="UniProtKB-ARBA"/>
</dbReference>
<feature type="transmembrane region" description="Helical" evidence="15">
    <location>
        <begin position="148"/>
        <end position="168"/>
    </location>
</feature>
<evidence type="ECO:0000256" key="6">
    <source>
        <dbReference type="ARBA" id="ARBA00022448"/>
    </source>
</evidence>
<dbReference type="Pfam" id="PF00083">
    <property type="entry name" value="Sugar_tr"/>
    <property type="match status" value="1"/>
</dbReference>
<dbReference type="NCBIfam" id="TIGR00879">
    <property type="entry name" value="SP"/>
    <property type="match status" value="1"/>
</dbReference>
<dbReference type="FunFam" id="1.20.1250.20:FF:001511">
    <property type="entry name" value="Solute carrier family 2, facilitated glucose transporter member 5"/>
    <property type="match status" value="1"/>
</dbReference>
<evidence type="ECO:0000313" key="18">
    <source>
        <dbReference type="Proteomes" id="UP000824782"/>
    </source>
</evidence>
<dbReference type="GO" id="GO:0070837">
    <property type="term" value="P:dehydroascorbic acid transport"/>
    <property type="evidence" value="ECO:0007669"/>
    <property type="project" value="TreeGrafter"/>
</dbReference>
<dbReference type="InterPro" id="IPR036259">
    <property type="entry name" value="MFS_trans_sf"/>
</dbReference>
<feature type="transmembrane region" description="Helical" evidence="15">
    <location>
        <begin position="174"/>
        <end position="195"/>
    </location>
</feature>
<evidence type="ECO:0000256" key="4">
    <source>
        <dbReference type="ARBA" id="ARBA00007004"/>
    </source>
</evidence>
<gene>
    <name evidence="17" type="ORF">GDO81_002192</name>
</gene>
<evidence type="ECO:0000256" key="10">
    <source>
        <dbReference type="ARBA" id="ARBA00022989"/>
    </source>
</evidence>
<dbReference type="InterPro" id="IPR003663">
    <property type="entry name" value="Sugar/inositol_transpt"/>
</dbReference>
<dbReference type="GO" id="GO:0055056">
    <property type="term" value="F:D-glucose transmembrane transporter activity"/>
    <property type="evidence" value="ECO:0007669"/>
    <property type="project" value="TreeGrafter"/>
</dbReference>
<comment type="caution">
    <text evidence="17">The sequence shown here is derived from an EMBL/GenBank/DDBJ whole genome shotgun (WGS) entry which is preliminary data.</text>
</comment>
<evidence type="ECO:0000313" key="17">
    <source>
        <dbReference type="EMBL" id="KAG8597204.1"/>
    </source>
</evidence>
<evidence type="ECO:0000256" key="7">
    <source>
        <dbReference type="ARBA" id="ARBA00022475"/>
    </source>
</evidence>
<protein>
    <recommendedName>
        <fullName evidence="5">Solute carrier family 2, facilitated glucose transporter member 5</fullName>
    </recommendedName>
    <alternativeName>
        <fullName evidence="13">Fructose transporter</fullName>
    </alternativeName>
    <alternativeName>
        <fullName evidence="12">Glucose transporter type 5, small intestine</fullName>
    </alternativeName>
</protein>
<dbReference type="PRINTS" id="PR00171">
    <property type="entry name" value="SUGRTRNSPORT"/>
</dbReference>
<feature type="transmembrane region" description="Helical" evidence="15">
    <location>
        <begin position="325"/>
        <end position="347"/>
    </location>
</feature>
<evidence type="ECO:0000256" key="14">
    <source>
        <dbReference type="RuleBase" id="RU003346"/>
    </source>
</evidence>
<evidence type="ECO:0000256" key="11">
    <source>
        <dbReference type="ARBA" id="ARBA00023136"/>
    </source>
</evidence>
<reference evidence="17" key="1">
    <citation type="thesis" date="2020" institute="ProQuest LLC" country="789 East Eisenhower Parkway, Ann Arbor, MI, USA">
        <title>Comparative Genomics and Chromosome Evolution.</title>
        <authorList>
            <person name="Mudd A.B."/>
        </authorList>
    </citation>
    <scope>NUCLEOTIDE SEQUENCE</scope>
    <source>
        <strain evidence="17">237g6f4</strain>
        <tissue evidence="17">Blood</tissue>
    </source>
</reference>
<evidence type="ECO:0000256" key="2">
    <source>
        <dbReference type="ARBA" id="ARBA00004135"/>
    </source>
</evidence>
<evidence type="ECO:0000256" key="5">
    <source>
        <dbReference type="ARBA" id="ARBA00015973"/>
    </source>
</evidence>
<feature type="transmembrane region" description="Helical" evidence="15">
    <location>
        <begin position="51"/>
        <end position="73"/>
    </location>
</feature>
<keyword evidence="8" id="KW-0762">Sugar transport</keyword>
<keyword evidence="6 14" id="KW-0813">Transport</keyword>
<name>A0AAV7DI75_ENGPU</name>
<feature type="transmembrane region" description="Helical" evidence="15">
    <location>
        <begin position="422"/>
        <end position="442"/>
    </location>
</feature>
<dbReference type="InterPro" id="IPR005829">
    <property type="entry name" value="Sugar_transporter_CS"/>
</dbReference>
<feature type="transmembrane region" description="Helical" evidence="15">
    <location>
        <begin position="295"/>
        <end position="318"/>
    </location>
</feature>
<proteinExistence type="inferred from homology"/>
<feature type="transmembrane region" description="Helical" evidence="15">
    <location>
        <begin position="109"/>
        <end position="127"/>
    </location>
</feature>
<feature type="transmembrane region" description="Helical" evidence="15">
    <location>
        <begin position="353"/>
        <end position="382"/>
    </location>
</feature>
<comment type="subcellular location">
    <subcellularLocation>
        <location evidence="2">Cell membrane</location>
        <location evidence="2">Sarcolemma</location>
    </subcellularLocation>
    <subcellularLocation>
        <location evidence="3">Cell membrane</location>
        <topology evidence="3">Multi-pass membrane protein</topology>
    </subcellularLocation>
</comment>
<dbReference type="Proteomes" id="UP000824782">
    <property type="component" value="Unassembled WGS sequence"/>
</dbReference>
<keyword evidence="9 15" id="KW-0812">Transmembrane</keyword>
<evidence type="ECO:0000256" key="9">
    <source>
        <dbReference type="ARBA" id="ARBA00022692"/>
    </source>
</evidence>
<comment type="catalytic activity">
    <reaction evidence="1">
        <text>D-fructose(out) = D-fructose(in)</text>
        <dbReference type="Rhea" id="RHEA:60372"/>
        <dbReference type="ChEBI" id="CHEBI:37721"/>
    </reaction>
</comment>
<feature type="transmembrane region" description="Helical" evidence="15">
    <location>
        <begin position="394"/>
        <end position="416"/>
    </location>
</feature>
<feature type="transmembrane region" description="Helical" evidence="15">
    <location>
        <begin position="260"/>
        <end position="283"/>
    </location>
</feature>
<dbReference type="GO" id="GO:0046323">
    <property type="term" value="P:D-glucose import"/>
    <property type="evidence" value="ECO:0007669"/>
    <property type="project" value="TreeGrafter"/>
</dbReference>
<dbReference type="InterPro" id="IPR005828">
    <property type="entry name" value="MFS_sugar_transport-like"/>
</dbReference>